<evidence type="ECO:0000256" key="2">
    <source>
        <dbReference type="ARBA" id="ARBA00023125"/>
    </source>
</evidence>
<dbReference type="RefSeq" id="WP_090331054.1">
    <property type="nucleotide sequence ID" value="NZ_FNXY01000001.1"/>
</dbReference>
<dbReference type="InterPro" id="IPR037923">
    <property type="entry name" value="HTH-like"/>
</dbReference>
<keyword evidence="3" id="KW-0804">Transcription</keyword>
<evidence type="ECO:0000259" key="4">
    <source>
        <dbReference type="PROSITE" id="PS01124"/>
    </source>
</evidence>
<dbReference type="OrthoDB" id="1007667at2"/>
<dbReference type="PRINTS" id="PR00032">
    <property type="entry name" value="HTHARAC"/>
</dbReference>
<accession>A0A1H6Q3K3</accession>
<sequence length="296" mass="33614">MKQSIHKHEDLLQVFGHGGQAVTGGFSVELNSVVRKKDFASEHFRSDYIIICMITSGNMTMGINFKKYNVPVNGFILAPPNALKQFIQASEDATVSVISFTGDFLNGIGISNLKTELFEYFSTRFLPFWQLDQQAADMVLKLMGELKTRYLGADDHPYGKELLNIAFQTFLYEIAALSRIYSEPVSNYVSRKENLVMEFIQLVQKHFRTQRMVNAYAGHLSVTAKYLTETVKEITGKNAGEMIDDVVMLEAKYLLNDPALNISQIADMLNFNDQSLFGKFFKRHTGLSPRDYRNLL</sequence>
<dbReference type="InterPro" id="IPR018060">
    <property type="entry name" value="HTH_AraC"/>
</dbReference>
<gene>
    <name evidence="5" type="ORF">SAMN04487995_0247</name>
</gene>
<dbReference type="SUPFAM" id="SSF51215">
    <property type="entry name" value="Regulatory protein AraC"/>
    <property type="match status" value="1"/>
</dbReference>
<dbReference type="PROSITE" id="PS01124">
    <property type="entry name" value="HTH_ARAC_FAMILY_2"/>
    <property type="match status" value="1"/>
</dbReference>
<dbReference type="Gene3D" id="1.10.10.60">
    <property type="entry name" value="Homeodomain-like"/>
    <property type="match status" value="1"/>
</dbReference>
<dbReference type="InterPro" id="IPR020449">
    <property type="entry name" value="Tscrpt_reg_AraC-type_HTH"/>
</dbReference>
<evidence type="ECO:0000313" key="5">
    <source>
        <dbReference type="EMBL" id="SEI38408.1"/>
    </source>
</evidence>
<dbReference type="InterPro" id="IPR009057">
    <property type="entry name" value="Homeodomain-like_sf"/>
</dbReference>
<dbReference type="EMBL" id="FNXY01000001">
    <property type="protein sequence ID" value="SEI38408.1"/>
    <property type="molecule type" value="Genomic_DNA"/>
</dbReference>
<keyword evidence="6" id="KW-1185">Reference proteome</keyword>
<evidence type="ECO:0000313" key="6">
    <source>
        <dbReference type="Proteomes" id="UP000199532"/>
    </source>
</evidence>
<organism evidence="5 6">
    <name type="scientific">Dyadobacter koreensis</name>
    <dbReference type="NCBI Taxonomy" id="408657"/>
    <lineage>
        <taxon>Bacteria</taxon>
        <taxon>Pseudomonadati</taxon>
        <taxon>Bacteroidota</taxon>
        <taxon>Cytophagia</taxon>
        <taxon>Cytophagales</taxon>
        <taxon>Spirosomataceae</taxon>
        <taxon>Dyadobacter</taxon>
    </lineage>
</organism>
<dbReference type="GO" id="GO:0003700">
    <property type="term" value="F:DNA-binding transcription factor activity"/>
    <property type="evidence" value="ECO:0007669"/>
    <property type="project" value="InterPro"/>
</dbReference>
<reference evidence="5 6" key="1">
    <citation type="submission" date="2016-10" db="EMBL/GenBank/DDBJ databases">
        <authorList>
            <person name="de Groot N.N."/>
        </authorList>
    </citation>
    <scope>NUCLEOTIDE SEQUENCE [LARGE SCALE GENOMIC DNA]</scope>
    <source>
        <strain evidence="5 6">DSM 19938</strain>
    </source>
</reference>
<dbReference type="Pfam" id="PF12833">
    <property type="entry name" value="HTH_18"/>
    <property type="match status" value="1"/>
</dbReference>
<dbReference type="AlphaFoldDB" id="A0A1H6Q3K3"/>
<dbReference type="STRING" id="408657.SAMN04487995_0247"/>
<evidence type="ECO:0000256" key="1">
    <source>
        <dbReference type="ARBA" id="ARBA00023015"/>
    </source>
</evidence>
<dbReference type="PANTHER" id="PTHR43280:SF32">
    <property type="entry name" value="TRANSCRIPTIONAL REGULATORY PROTEIN"/>
    <property type="match status" value="1"/>
</dbReference>
<dbReference type="GO" id="GO:0043565">
    <property type="term" value="F:sequence-specific DNA binding"/>
    <property type="evidence" value="ECO:0007669"/>
    <property type="project" value="InterPro"/>
</dbReference>
<feature type="domain" description="HTH araC/xylS-type" evidence="4">
    <location>
        <begin position="197"/>
        <end position="295"/>
    </location>
</feature>
<dbReference type="Proteomes" id="UP000199532">
    <property type="component" value="Unassembled WGS sequence"/>
</dbReference>
<evidence type="ECO:0000256" key="3">
    <source>
        <dbReference type="ARBA" id="ARBA00023163"/>
    </source>
</evidence>
<dbReference type="PANTHER" id="PTHR43280">
    <property type="entry name" value="ARAC-FAMILY TRANSCRIPTIONAL REGULATOR"/>
    <property type="match status" value="1"/>
</dbReference>
<proteinExistence type="predicted"/>
<dbReference type="SMART" id="SM00342">
    <property type="entry name" value="HTH_ARAC"/>
    <property type="match status" value="1"/>
</dbReference>
<name>A0A1H6Q3K3_9BACT</name>
<dbReference type="InterPro" id="IPR003313">
    <property type="entry name" value="AraC-bd"/>
</dbReference>
<dbReference type="Pfam" id="PF02311">
    <property type="entry name" value="AraC_binding"/>
    <property type="match status" value="1"/>
</dbReference>
<keyword evidence="2 5" id="KW-0238">DNA-binding</keyword>
<protein>
    <submittedName>
        <fullName evidence="5">AraC-type DNA-binding protein</fullName>
    </submittedName>
</protein>
<keyword evidence="1" id="KW-0805">Transcription regulation</keyword>
<dbReference type="SUPFAM" id="SSF46689">
    <property type="entry name" value="Homeodomain-like"/>
    <property type="match status" value="1"/>
</dbReference>